<proteinExistence type="predicted"/>
<organism evidence="1 2">
    <name type="scientific">Acinetobacter guillouiae</name>
    <name type="common">Acinetobacter genomosp. 11</name>
    <dbReference type="NCBI Taxonomy" id="106649"/>
    <lineage>
        <taxon>Bacteria</taxon>
        <taxon>Pseudomonadati</taxon>
        <taxon>Pseudomonadota</taxon>
        <taxon>Gammaproteobacteria</taxon>
        <taxon>Moraxellales</taxon>
        <taxon>Moraxellaceae</taxon>
        <taxon>Acinetobacter</taxon>
    </lineage>
</organism>
<evidence type="ECO:0000313" key="2">
    <source>
        <dbReference type="Proteomes" id="UP000887320"/>
    </source>
</evidence>
<dbReference type="EMBL" id="JAHWXT010000004">
    <property type="protein sequence ID" value="MCF0265469.1"/>
    <property type="molecule type" value="Genomic_DNA"/>
</dbReference>
<gene>
    <name evidence="1" type="ORF">KW868_13515</name>
</gene>
<accession>A0A8X8GDU2</accession>
<name>A0A8X8GDU2_ACIGI</name>
<dbReference type="AlphaFoldDB" id="A0A8X8GDU2"/>
<comment type="caution">
    <text evidence="1">The sequence shown here is derived from an EMBL/GenBank/DDBJ whole genome shotgun (WGS) entry which is preliminary data.</text>
</comment>
<sequence>MNEFINYFTNSEYIGAYNASKEGNLDAAKKGIVYIEDDTDQFFWETFVNTIFPDQYNVQASIIDRPGERGKRALEKLYQGANKKVLIAVDSDYDFICPNYKFGSHFYSNQFILHTFGFSRESALLEIKNLDYFFRNCKFTIQNNVDLISFISKFSNIAYNGLIQFTNEIINENKSNLTESDFSNCFNILSKKIVKDDLSLDESLLNIIENNINSLFSSINLPTEEFITAEERLKFLGINPNNAYRFICGHTVYDLIVKIHDQLKEMLFKLEFEKIKKDFVGEAIKERKRQLMSHFQSHFAIETICRSYPISHADEIHVKILDRISKL</sequence>
<evidence type="ECO:0000313" key="1">
    <source>
        <dbReference type="EMBL" id="MCF0265469.1"/>
    </source>
</evidence>
<dbReference type="Proteomes" id="UP000887320">
    <property type="component" value="Unassembled WGS sequence"/>
</dbReference>
<reference evidence="1" key="1">
    <citation type="submission" date="2021-07" db="EMBL/GenBank/DDBJ databases">
        <authorList>
            <person name="Fernandez M."/>
            <person name="Pereira P."/>
            <person name="Torres Tejerizo G.A."/>
            <person name="Gonzalez P."/>
            <person name="Agostini E."/>
        </authorList>
    </citation>
    <scope>NUCLEOTIDE SEQUENCE</scope>
    <source>
        <strain evidence="1">SFC 500-1A</strain>
    </source>
</reference>
<dbReference type="RefSeq" id="WP_234623644.1">
    <property type="nucleotide sequence ID" value="NZ_JAHWXT010000004.1"/>
</dbReference>
<protein>
    <submittedName>
        <fullName evidence="1">DUF4435 domain-containing protein</fullName>
    </submittedName>
</protein>